<comment type="caution">
    <text evidence="10">The sequence shown here is derived from an EMBL/GenBank/DDBJ whole genome shotgun (WGS) entry which is preliminary data.</text>
</comment>
<evidence type="ECO:0000259" key="9">
    <source>
        <dbReference type="Pfam" id="PF00590"/>
    </source>
</evidence>
<evidence type="ECO:0000256" key="5">
    <source>
        <dbReference type="ARBA" id="ARBA00022691"/>
    </source>
</evidence>
<name>A0ABV2TPD4_9RHOO</name>
<evidence type="ECO:0000256" key="4">
    <source>
        <dbReference type="ARBA" id="ARBA00022679"/>
    </source>
</evidence>
<evidence type="ECO:0000256" key="6">
    <source>
        <dbReference type="ARBA" id="ARBA00023244"/>
    </source>
</evidence>
<dbReference type="NCBIfam" id="NF004790">
    <property type="entry name" value="PRK06136.1"/>
    <property type="match status" value="1"/>
</dbReference>
<keyword evidence="11" id="KW-1185">Reference proteome</keyword>
<evidence type="ECO:0000256" key="2">
    <source>
        <dbReference type="ARBA" id="ARBA00012162"/>
    </source>
</evidence>
<dbReference type="InterPro" id="IPR014777">
    <property type="entry name" value="4pyrrole_Mease_sub1"/>
</dbReference>
<dbReference type="SUPFAM" id="SSF53790">
    <property type="entry name" value="Tetrapyrrole methylase"/>
    <property type="match status" value="1"/>
</dbReference>
<evidence type="ECO:0000256" key="1">
    <source>
        <dbReference type="ARBA" id="ARBA00005879"/>
    </source>
</evidence>
<dbReference type="InterPro" id="IPR000878">
    <property type="entry name" value="4pyrrol_Mease"/>
</dbReference>
<evidence type="ECO:0000256" key="3">
    <source>
        <dbReference type="ARBA" id="ARBA00022603"/>
    </source>
</evidence>
<comment type="pathway">
    <text evidence="7">Porphyrin-containing compound metabolism; siroheme biosynthesis; precorrin-2 from uroporphyrinogen III: step 1/1.</text>
</comment>
<feature type="domain" description="Tetrapyrrole methylase" evidence="9">
    <location>
        <begin position="13"/>
        <end position="223"/>
    </location>
</feature>
<keyword evidence="6" id="KW-0627">Porphyrin biosynthesis</keyword>
<organism evidence="10 11">
    <name type="scientific">Uliginosibacterium flavum</name>
    <dbReference type="NCBI Taxonomy" id="1396831"/>
    <lineage>
        <taxon>Bacteria</taxon>
        <taxon>Pseudomonadati</taxon>
        <taxon>Pseudomonadota</taxon>
        <taxon>Betaproteobacteria</taxon>
        <taxon>Rhodocyclales</taxon>
        <taxon>Zoogloeaceae</taxon>
        <taxon>Uliginosibacterium</taxon>
    </lineage>
</organism>
<dbReference type="RefSeq" id="WP_354601834.1">
    <property type="nucleotide sequence ID" value="NZ_JBEWZI010000016.1"/>
</dbReference>
<dbReference type="NCBIfam" id="TIGR01469">
    <property type="entry name" value="cobA_cysG_Cterm"/>
    <property type="match status" value="1"/>
</dbReference>
<dbReference type="PROSITE" id="PS00840">
    <property type="entry name" value="SUMT_2"/>
    <property type="match status" value="1"/>
</dbReference>
<protein>
    <recommendedName>
        <fullName evidence="2">uroporphyrinogen-III C-methyltransferase</fullName>
        <ecNumber evidence="2">2.1.1.107</ecNumber>
    </recommendedName>
</protein>
<dbReference type="InterPro" id="IPR035996">
    <property type="entry name" value="4pyrrol_Methylase_sf"/>
</dbReference>
<dbReference type="EMBL" id="JBEWZI010000016">
    <property type="protein sequence ID" value="MET7015375.1"/>
    <property type="molecule type" value="Genomic_DNA"/>
</dbReference>
<reference evidence="10 11" key="1">
    <citation type="submission" date="2024-07" db="EMBL/GenBank/DDBJ databases">
        <title>Uliginosibacterium flavum JJ3220;KACC:17644.</title>
        <authorList>
            <person name="Kim M.K."/>
        </authorList>
    </citation>
    <scope>NUCLEOTIDE SEQUENCE [LARGE SCALE GENOMIC DNA]</scope>
    <source>
        <strain evidence="10 11">KACC:17644</strain>
    </source>
</reference>
<dbReference type="Proteomes" id="UP001549691">
    <property type="component" value="Unassembled WGS sequence"/>
</dbReference>
<evidence type="ECO:0000256" key="8">
    <source>
        <dbReference type="RuleBase" id="RU003960"/>
    </source>
</evidence>
<gene>
    <name evidence="10" type="primary">cobA</name>
    <name evidence="10" type="ORF">ABXR19_14385</name>
</gene>
<keyword evidence="5" id="KW-0949">S-adenosyl-L-methionine</keyword>
<dbReference type="InterPro" id="IPR050161">
    <property type="entry name" value="Siro_Cobalamin_biosynth"/>
</dbReference>
<proteinExistence type="inferred from homology"/>
<dbReference type="Gene3D" id="3.30.950.10">
    <property type="entry name" value="Methyltransferase, Cobalt-precorrin-4 Transmethylase, Domain 2"/>
    <property type="match status" value="1"/>
</dbReference>
<dbReference type="GO" id="GO:0032259">
    <property type="term" value="P:methylation"/>
    <property type="evidence" value="ECO:0007669"/>
    <property type="project" value="UniProtKB-KW"/>
</dbReference>
<keyword evidence="4 8" id="KW-0808">Transferase</keyword>
<sequence>METSTLNNTPPGTVYLVGGGPGDPELLTLKAARLLAAADVVVYDNLVSAAVLAHARADAEHIYVGKKAGNHALPQLDINKLLVTLALQGKQVVRLKGGDPYIFGRGGEEAETLRAANIPFEVVPGVTSAAGAAAYAGIPLTHREHAQSCFFVTGHLKDEGCKLDWPTLARPGQTLVIYMGLTSLPDISRELIAHGMDPATPAACVRRATLPDQQTLTGTIATLPQIVIDAGIKPPALLIIGGVVALHHKLDWFSERT</sequence>
<dbReference type="EC" id="2.1.1.107" evidence="2"/>
<dbReference type="Gene3D" id="3.40.1010.10">
    <property type="entry name" value="Cobalt-precorrin-4 Transmethylase, Domain 1"/>
    <property type="match status" value="1"/>
</dbReference>
<dbReference type="InterPro" id="IPR003043">
    <property type="entry name" value="Uropor_MeTrfase_CS"/>
</dbReference>
<keyword evidence="3 8" id="KW-0489">Methyltransferase</keyword>
<dbReference type="GO" id="GO:0004851">
    <property type="term" value="F:uroporphyrin-III C-methyltransferase activity"/>
    <property type="evidence" value="ECO:0007669"/>
    <property type="project" value="UniProtKB-EC"/>
</dbReference>
<evidence type="ECO:0000256" key="7">
    <source>
        <dbReference type="ARBA" id="ARBA00025705"/>
    </source>
</evidence>
<dbReference type="InterPro" id="IPR006366">
    <property type="entry name" value="CobA/CysG_C"/>
</dbReference>
<dbReference type="InterPro" id="IPR014776">
    <property type="entry name" value="4pyrrole_Mease_sub2"/>
</dbReference>
<accession>A0ABV2TPD4</accession>
<dbReference type="PANTHER" id="PTHR45790:SF3">
    <property type="entry name" value="S-ADENOSYL-L-METHIONINE-DEPENDENT UROPORPHYRINOGEN III METHYLTRANSFERASE, CHLOROPLASTIC"/>
    <property type="match status" value="1"/>
</dbReference>
<comment type="similarity">
    <text evidence="1 8">Belongs to the precorrin methyltransferase family.</text>
</comment>
<evidence type="ECO:0000313" key="11">
    <source>
        <dbReference type="Proteomes" id="UP001549691"/>
    </source>
</evidence>
<dbReference type="CDD" id="cd11642">
    <property type="entry name" value="SUMT"/>
    <property type="match status" value="1"/>
</dbReference>
<evidence type="ECO:0000313" key="10">
    <source>
        <dbReference type="EMBL" id="MET7015375.1"/>
    </source>
</evidence>
<dbReference type="PANTHER" id="PTHR45790">
    <property type="entry name" value="SIROHEME SYNTHASE-RELATED"/>
    <property type="match status" value="1"/>
</dbReference>
<dbReference type="Pfam" id="PF00590">
    <property type="entry name" value="TP_methylase"/>
    <property type="match status" value="1"/>
</dbReference>